<dbReference type="EMBL" id="LLXI01009979">
    <property type="protein sequence ID" value="PKY63366.1"/>
    <property type="molecule type" value="Genomic_DNA"/>
</dbReference>
<dbReference type="Proteomes" id="UP000234323">
    <property type="component" value="Unassembled WGS sequence"/>
</dbReference>
<accession>A0A2I1HX10</accession>
<dbReference type="AlphaFoldDB" id="A0A2I1HX10"/>
<name>A0A2I1HX10_9GLOM</name>
<gene>
    <name evidence="1" type="ORF">RhiirA4_492028</name>
</gene>
<comment type="caution">
    <text evidence="1">The sequence shown here is derived from an EMBL/GenBank/DDBJ whole genome shotgun (WGS) entry which is preliminary data.</text>
</comment>
<organism evidence="1 2">
    <name type="scientific">Rhizophagus irregularis</name>
    <dbReference type="NCBI Taxonomy" id="588596"/>
    <lineage>
        <taxon>Eukaryota</taxon>
        <taxon>Fungi</taxon>
        <taxon>Fungi incertae sedis</taxon>
        <taxon>Mucoromycota</taxon>
        <taxon>Glomeromycotina</taxon>
        <taxon>Glomeromycetes</taxon>
        <taxon>Glomerales</taxon>
        <taxon>Glomeraceae</taxon>
        <taxon>Rhizophagus</taxon>
    </lineage>
</organism>
<protein>
    <submittedName>
        <fullName evidence="1">Uncharacterized protein</fullName>
    </submittedName>
</protein>
<feature type="non-terminal residue" evidence="1">
    <location>
        <position position="1"/>
    </location>
</feature>
<feature type="non-terminal residue" evidence="1">
    <location>
        <position position="130"/>
    </location>
</feature>
<evidence type="ECO:0000313" key="2">
    <source>
        <dbReference type="Proteomes" id="UP000234323"/>
    </source>
</evidence>
<evidence type="ECO:0000313" key="1">
    <source>
        <dbReference type="EMBL" id="PKY63366.1"/>
    </source>
</evidence>
<proteinExistence type="predicted"/>
<keyword evidence="2" id="KW-1185">Reference proteome</keyword>
<reference evidence="1 2" key="1">
    <citation type="submission" date="2015-10" db="EMBL/GenBank/DDBJ databases">
        <title>Genome analyses suggest a sexual origin of heterokaryosis in a supposedly ancient asexual fungus.</title>
        <authorList>
            <person name="Ropars J."/>
            <person name="Sedzielewska K."/>
            <person name="Noel J."/>
            <person name="Charron P."/>
            <person name="Farinelli L."/>
            <person name="Marton T."/>
            <person name="Kruger M."/>
            <person name="Pelin A."/>
            <person name="Brachmann A."/>
            <person name="Corradi N."/>
        </authorList>
    </citation>
    <scope>NUCLEOTIDE SEQUENCE [LARGE SCALE GENOMIC DNA]</scope>
    <source>
        <strain evidence="1 2">A4</strain>
    </source>
</reference>
<sequence length="130" mass="14768">LKTGGEILGFSLPDNIDTLLIGYLHLIQRILEEFFPQIKGYIKKITPLCNDIINTHVKKQLTFKAVEVLYVVKENTQNVEILDEIESNFDNWSNFPVTSTPMTTPSRPLSSYTVYSTYTTPDTPTSIPKN</sequence>